<dbReference type="PROSITE" id="PS50112">
    <property type="entry name" value="PAS"/>
    <property type="match status" value="1"/>
</dbReference>
<feature type="transmembrane region" description="Helical" evidence="9">
    <location>
        <begin position="138"/>
        <end position="159"/>
    </location>
</feature>
<keyword evidence="6" id="KW-0418">Kinase</keyword>
<keyword evidence="9" id="KW-0812">Transmembrane</keyword>
<dbReference type="Gene3D" id="3.30.450.20">
    <property type="entry name" value="PAS domain"/>
    <property type="match status" value="1"/>
</dbReference>
<accession>A0A3N2CYM8</accession>
<evidence type="ECO:0000256" key="6">
    <source>
        <dbReference type="ARBA" id="ARBA00022777"/>
    </source>
</evidence>
<dbReference type="SUPFAM" id="SSF55785">
    <property type="entry name" value="PYP-like sensor domain (PAS domain)"/>
    <property type="match status" value="1"/>
</dbReference>
<dbReference type="NCBIfam" id="TIGR00229">
    <property type="entry name" value="sensory_box"/>
    <property type="match status" value="1"/>
</dbReference>
<evidence type="ECO:0000256" key="7">
    <source>
        <dbReference type="ARBA" id="ARBA00023012"/>
    </source>
</evidence>
<sequence>MPGEDVTARTPGGRRTTLLAVGLLAVAGLLALLLPDGLAVAVAAQLVGAVLCLPAAVLCLRAARVTSARWSVAWRLLAVASGLWAAGNVVTVVSAVVLPGRGINAGIYPLQGTSMVLVLAALLVLPRPRWSTGQAARAWLDVLVLVAGVGLLMSVSLVGSAVQGASGADRVFALAYPAAALAMVGLAYEVSRRHVYPPRPELFLLSASFVAWLAGAAAYTLTPDAYVAPAGVSWAVGVGTTLLALSAQRVVRRRPDTVEVGSRVSRVVLAVPEAVVVVAAVTGIVVGLDHWPQRALAAVVALSVVVRHVVVTSDARRFHWRLEREVADRTTDLRDWTERYATILDTVGDGIVSTDAQGRITFANASACTLLGRTPAGLVGRDACEALCTAPRHECPFDGALLGAVVDGVDAELRHRDGSVVPVELHATPQPSGAGDLDGGHHGGVVIAFRDVSARVAVEQVKRQFVSTVSHELRTPLTSVRGVLEMFVDGDAGELTPDGHSLVANASRGVERLSRLVDDIIDAEKLATGQFRLQRSRIPLARVLHDTVTALQPLAAGAHVRIEVGEVGPAQVWGDADRIEQALVNLIGNAVKFSPEGGAVEVEVRTERDAVLVTVRDHGPGLPDDQLEHVFERFHQVTTGEATDRGGTGLGLTITRSIVQQHGGRIWVESTLGEGAVFSFTLPVAPGWFPGSRTTSTTGPADAEAVGGPR</sequence>
<dbReference type="InterPro" id="IPR005467">
    <property type="entry name" value="His_kinase_dom"/>
</dbReference>
<dbReference type="InterPro" id="IPR004358">
    <property type="entry name" value="Sig_transdc_His_kin-like_C"/>
</dbReference>
<evidence type="ECO:0000259" key="10">
    <source>
        <dbReference type="PROSITE" id="PS50109"/>
    </source>
</evidence>
<evidence type="ECO:0000256" key="4">
    <source>
        <dbReference type="ARBA" id="ARBA00022553"/>
    </source>
</evidence>
<evidence type="ECO:0000256" key="3">
    <source>
        <dbReference type="ARBA" id="ARBA00012438"/>
    </source>
</evidence>
<evidence type="ECO:0000313" key="12">
    <source>
        <dbReference type="EMBL" id="ROR92629.1"/>
    </source>
</evidence>
<dbReference type="GO" id="GO:0005886">
    <property type="term" value="C:plasma membrane"/>
    <property type="evidence" value="ECO:0007669"/>
    <property type="project" value="UniProtKB-SubCell"/>
</dbReference>
<evidence type="ECO:0000313" key="13">
    <source>
        <dbReference type="Proteomes" id="UP000281738"/>
    </source>
</evidence>
<comment type="catalytic activity">
    <reaction evidence="1">
        <text>ATP + protein L-histidine = ADP + protein N-phospho-L-histidine.</text>
        <dbReference type="EC" id="2.7.13.3"/>
    </reaction>
</comment>
<dbReference type="InterPro" id="IPR036890">
    <property type="entry name" value="HATPase_C_sf"/>
</dbReference>
<feature type="transmembrane region" description="Helical" evidence="9">
    <location>
        <begin position="16"/>
        <end position="34"/>
    </location>
</feature>
<dbReference type="AlphaFoldDB" id="A0A3N2CYM8"/>
<protein>
    <recommendedName>
        <fullName evidence="3">histidine kinase</fullName>
        <ecNumber evidence="3">2.7.13.3</ecNumber>
    </recommendedName>
</protein>
<dbReference type="CDD" id="cd00130">
    <property type="entry name" value="PAS"/>
    <property type="match status" value="1"/>
</dbReference>
<keyword evidence="9" id="KW-0472">Membrane</keyword>
<feature type="region of interest" description="Disordered" evidence="8">
    <location>
        <begin position="690"/>
        <end position="710"/>
    </location>
</feature>
<proteinExistence type="predicted"/>
<feature type="transmembrane region" description="Helical" evidence="9">
    <location>
        <begin position="105"/>
        <end position="126"/>
    </location>
</feature>
<feature type="domain" description="PAS" evidence="11">
    <location>
        <begin position="336"/>
        <end position="381"/>
    </location>
</feature>
<keyword evidence="4" id="KW-0597">Phosphoprotein</keyword>
<evidence type="ECO:0000256" key="2">
    <source>
        <dbReference type="ARBA" id="ARBA00004236"/>
    </source>
</evidence>
<organism evidence="12 13">
    <name type="scientific">Nocardioides aurantiacus</name>
    <dbReference type="NCBI Taxonomy" id="86796"/>
    <lineage>
        <taxon>Bacteria</taxon>
        <taxon>Bacillati</taxon>
        <taxon>Actinomycetota</taxon>
        <taxon>Actinomycetes</taxon>
        <taxon>Propionibacteriales</taxon>
        <taxon>Nocardioidaceae</taxon>
        <taxon>Nocardioides</taxon>
    </lineage>
</organism>
<dbReference type="PRINTS" id="PR00344">
    <property type="entry name" value="BCTRLSENSOR"/>
</dbReference>
<comment type="subcellular location">
    <subcellularLocation>
        <location evidence="2">Cell membrane</location>
    </subcellularLocation>
</comment>
<dbReference type="InterPro" id="IPR003594">
    <property type="entry name" value="HATPase_dom"/>
</dbReference>
<feature type="transmembrane region" description="Helical" evidence="9">
    <location>
        <begin position="72"/>
        <end position="99"/>
    </location>
</feature>
<dbReference type="PROSITE" id="PS50109">
    <property type="entry name" value="HIS_KIN"/>
    <property type="match status" value="1"/>
</dbReference>
<name>A0A3N2CYM8_9ACTN</name>
<dbReference type="SUPFAM" id="SSF55874">
    <property type="entry name" value="ATPase domain of HSP90 chaperone/DNA topoisomerase II/histidine kinase"/>
    <property type="match status" value="1"/>
</dbReference>
<keyword evidence="9" id="KW-1133">Transmembrane helix</keyword>
<dbReference type="InterPro" id="IPR036097">
    <property type="entry name" value="HisK_dim/P_sf"/>
</dbReference>
<dbReference type="GO" id="GO:0000155">
    <property type="term" value="F:phosphorelay sensor kinase activity"/>
    <property type="evidence" value="ECO:0007669"/>
    <property type="project" value="InterPro"/>
</dbReference>
<keyword evidence="7" id="KW-0902">Two-component regulatory system</keyword>
<feature type="transmembrane region" description="Helical" evidence="9">
    <location>
        <begin position="171"/>
        <end position="190"/>
    </location>
</feature>
<dbReference type="SMART" id="SM00387">
    <property type="entry name" value="HATPase_c"/>
    <property type="match status" value="1"/>
</dbReference>
<dbReference type="Gene3D" id="3.30.565.10">
    <property type="entry name" value="Histidine kinase-like ATPase, C-terminal domain"/>
    <property type="match status" value="1"/>
</dbReference>
<dbReference type="Gene3D" id="1.10.287.130">
    <property type="match status" value="1"/>
</dbReference>
<dbReference type="PANTHER" id="PTHR43047:SF72">
    <property type="entry name" value="OSMOSENSING HISTIDINE PROTEIN KINASE SLN1"/>
    <property type="match status" value="1"/>
</dbReference>
<dbReference type="EMBL" id="RKHO01000001">
    <property type="protein sequence ID" value="ROR92629.1"/>
    <property type="molecule type" value="Genomic_DNA"/>
</dbReference>
<evidence type="ECO:0000259" key="11">
    <source>
        <dbReference type="PROSITE" id="PS50112"/>
    </source>
</evidence>
<dbReference type="SMART" id="SM00091">
    <property type="entry name" value="PAS"/>
    <property type="match status" value="1"/>
</dbReference>
<evidence type="ECO:0000256" key="8">
    <source>
        <dbReference type="SAM" id="MobiDB-lite"/>
    </source>
</evidence>
<comment type="caution">
    <text evidence="12">The sequence shown here is derived from an EMBL/GenBank/DDBJ whole genome shotgun (WGS) entry which is preliminary data.</text>
</comment>
<reference evidence="12 13" key="1">
    <citation type="submission" date="2018-11" db="EMBL/GenBank/DDBJ databases">
        <title>Sequencing the genomes of 1000 actinobacteria strains.</title>
        <authorList>
            <person name="Klenk H.-P."/>
        </authorList>
    </citation>
    <scope>NUCLEOTIDE SEQUENCE [LARGE SCALE GENOMIC DNA]</scope>
    <source>
        <strain evidence="12 13">DSM 12652</strain>
    </source>
</reference>
<dbReference type="Proteomes" id="UP000281738">
    <property type="component" value="Unassembled WGS sequence"/>
</dbReference>
<dbReference type="InterPro" id="IPR000014">
    <property type="entry name" value="PAS"/>
</dbReference>
<evidence type="ECO:0000256" key="9">
    <source>
        <dbReference type="SAM" id="Phobius"/>
    </source>
</evidence>
<gene>
    <name evidence="12" type="ORF">EDD33_3526</name>
</gene>
<dbReference type="GO" id="GO:0009927">
    <property type="term" value="F:histidine phosphotransfer kinase activity"/>
    <property type="evidence" value="ECO:0007669"/>
    <property type="project" value="TreeGrafter"/>
</dbReference>
<dbReference type="CDD" id="cd00082">
    <property type="entry name" value="HisKA"/>
    <property type="match status" value="1"/>
</dbReference>
<dbReference type="CDD" id="cd00075">
    <property type="entry name" value="HATPase"/>
    <property type="match status" value="1"/>
</dbReference>
<dbReference type="FunFam" id="3.30.565.10:FF:000006">
    <property type="entry name" value="Sensor histidine kinase WalK"/>
    <property type="match status" value="1"/>
</dbReference>
<feature type="transmembrane region" description="Helical" evidence="9">
    <location>
        <begin position="226"/>
        <end position="246"/>
    </location>
</feature>
<feature type="transmembrane region" description="Helical" evidence="9">
    <location>
        <begin position="267"/>
        <end position="288"/>
    </location>
</feature>
<dbReference type="Pfam" id="PF02518">
    <property type="entry name" value="HATPase_c"/>
    <property type="match status" value="1"/>
</dbReference>
<feature type="transmembrane region" description="Helical" evidence="9">
    <location>
        <begin position="202"/>
        <end position="220"/>
    </location>
</feature>
<feature type="transmembrane region" description="Helical" evidence="9">
    <location>
        <begin position="40"/>
        <end position="60"/>
    </location>
</feature>
<dbReference type="InterPro" id="IPR035965">
    <property type="entry name" value="PAS-like_dom_sf"/>
</dbReference>
<dbReference type="PANTHER" id="PTHR43047">
    <property type="entry name" value="TWO-COMPONENT HISTIDINE PROTEIN KINASE"/>
    <property type="match status" value="1"/>
</dbReference>
<dbReference type="Pfam" id="PF00512">
    <property type="entry name" value="HisKA"/>
    <property type="match status" value="1"/>
</dbReference>
<dbReference type="Pfam" id="PF13426">
    <property type="entry name" value="PAS_9"/>
    <property type="match status" value="1"/>
</dbReference>
<evidence type="ECO:0000256" key="5">
    <source>
        <dbReference type="ARBA" id="ARBA00022679"/>
    </source>
</evidence>
<evidence type="ECO:0000256" key="1">
    <source>
        <dbReference type="ARBA" id="ARBA00000085"/>
    </source>
</evidence>
<feature type="domain" description="Histidine kinase" evidence="10">
    <location>
        <begin position="468"/>
        <end position="686"/>
    </location>
</feature>
<dbReference type="SMART" id="SM00388">
    <property type="entry name" value="HisKA"/>
    <property type="match status" value="1"/>
</dbReference>
<dbReference type="EC" id="2.7.13.3" evidence="3"/>
<keyword evidence="13" id="KW-1185">Reference proteome</keyword>
<dbReference type="InterPro" id="IPR003661">
    <property type="entry name" value="HisK_dim/P_dom"/>
</dbReference>
<dbReference type="SUPFAM" id="SSF47384">
    <property type="entry name" value="Homodimeric domain of signal transducing histidine kinase"/>
    <property type="match status" value="1"/>
</dbReference>
<keyword evidence="5" id="KW-0808">Transferase</keyword>